<dbReference type="InterPro" id="IPR043128">
    <property type="entry name" value="Rev_trsase/Diguanyl_cyclase"/>
</dbReference>
<dbReference type="EMBL" id="CABIKO010000435">
    <property type="protein sequence ID" value="VVA36182.1"/>
    <property type="molecule type" value="Genomic_DNA"/>
</dbReference>
<proteinExistence type="predicted"/>
<dbReference type="InterPro" id="IPR050951">
    <property type="entry name" value="Retrovirus_Pol_polyprotein"/>
</dbReference>
<evidence type="ECO:0000313" key="4">
    <source>
        <dbReference type="Proteomes" id="UP000327085"/>
    </source>
</evidence>
<dbReference type="PANTHER" id="PTHR37984">
    <property type="entry name" value="PROTEIN CBG26694"/>
    <property type="match status" value="1"/>
</dbReference>
<evidence type="ECO:0000313" key="3">
    <source>
        <dbReference type="EMBL" id="VVA36182.1"/>
    </source>
</evidence>
<evidence type="ECO:0000259" key="2">
    <source>
        <dbReference type="Pfam" id="PF17919"/>
    </source>
</evidence>
<protein>
    <submittedName>
        <fullName evidence="3">PREDICTED: NYNRIN</fullName>
    </submittedName>
</protein>
<feature type="domain" description="Reverse transcriptase/retrotransposon-derived protein RNase H-like" evidence="2">
    <location>
        <begin position="67"/>
        <end position="135"/>
    </location>
</feature>
<feature type="non-terminal residue" evidence="3">
    <location>
        <position position="1"/>
    </location>
</feature>
<accession>A0A5E4G9F5</accession>
<dbReference type="AlphaFoldDB" id="A0A5E4G9F5"/>
<keyword evidence="1" id="KW-0511">Multifunctional enzyme</keyword>
<evidence type="ECO:0000256" key="1">
    <source>
        <dbReference type="ARBA" id="ARBA00023268"/>
    </source>
</evidence>
<gene>
    <name evidence="3" type="ORF">ALMOND_2B026221</name>
</gene>
<organism evidence="3 4">
    <name type="scientific">Prunus dulcis</name>
    <name type="common">Almond</name>
    <name type="synonym">Amygdalus dulcis</name>
    <dbReference type="NCBI Taxonomy" id="3755"/>
    <lineage>
        <taxon>Eukaryota</taxon>
        <taxon>Viridiplantae</taxon>
        <taxon>Streptophyta</taxon>
        <taxon>Embryophyta</taxon>
        <taxon>Tracheophyta</taxon>
        <taxon>Spermatophyta</taxon>
        <taxon>Magnoliopsida</taxon>
        <taxon>eudicotyledons</taxon>
        <taxon>Gunneridae</taxon>
        <taxon>Pentapetalae</taxon>
        <taxon>rosids</taxon>
        <taxon>fabids</taxon>
        <taxon>Rosales</taxon>
        <taxon>Rosaceae</taxon>
        <taxon>Amygdaloideae</taxon>
        <taxon>Amygdaleae</taxon>
        <taxon>Prunus</taxon>
    </lineage>
</organism>
<feature type="non-terminal residue" evidence="3">
    <location>
        <position position="136"/>
    </location>
</feature>
<dbReference type="Gene3D" id="3.30.70.270">
    <property type="match status" value="1"/>
</dbReference>
<reference evidence="4" key="1">
    <citation type="journal article" date="2020" name="Plant J.">
        <title>Transposons played a major role in the diversification between the closely related almond and peach genomes: results from the almond genome sequence.</title>
        <authorList>
            <person name="Alioto T."/>
            <person name="Alexiou K.G."/>
            <person name="Bardil A."/>
            <person name="Barteri F."/>
            <person name="Castanera R."/>
            <person name="Cruz F."/>
            <person name="Dhingra A."/>
            <person name="Duval H."/>
            <person name="Fernandez I Marti A."/>
            <person name="Frias L."/>
            <person name="Galan B."/>
            <person name="Garcia J.L."/>
            <person name="Howad W."/>
            <person name="Gomez-Garrido J."/>
            <person name="Gut M."/>
            <person name="Julca I."/>
            <person name="Morata J."/>
            <person name="Puigdomenech P."/>
            <person name="Ribeca P."/>
            <person name="Rubio Cabetas M.J."/>
            <person name="Vlasova A."/>
            <person name="Wirthensohn M."/>
            <person name="Garcia-Mas J."/>
            <person name="Gabaldon T."/>
            <person name="Casacuberta J.M."/>
            <person name="Arus P."/>
        </authorList>
    </citation>
    <scope>NUCLEOTIDE SEQUENCE [LARGE SCALE GENOMIC DNA]</scope>
    <source>
        <strain evidence="4">cv. Texas</strain>
    </source>
</reference>
<sequence>FMISQKGIEANVEKITAIIDMEKLKTQKDVQSLTGRVAALTRFISKATDKCVPFFKALKGGKHYVSWTAECDKAFQYLKNYMSKAPLLSKPLPGEVMFLYLSVSRTAVSSVLIRKSEKAEQPIFYVSKALQSAELR</sequence>
<dbReference type="Pfam" id="PF17919">
    <property type="entry name" value="RT_RNaseH_2"/>
    <property type="match status" value="1"/>
</dbReference>
<dbReference type="InterPro" id="IPR043502">
    <property type="entry name" value="DNA/RNA_pol_sf"/>
</dbReference>
<dbReference type="PANTHER" id="PTHR37984:SF5">
    <property type="entry name" value="PROTEIN NYNRIN-LIKE"/>
    <property type="match status" value="1"/>
</dbReference>
<dbReference type="SUPFAM" id="SSF56672">
    <property type="entry name" value="DNA/RNA polymerases"/>
    <property type="match status" value="1"/>
</dbReference>
<dbReference type="Proteomes" id="UP000327085">
    <property type="component" value="Chromosome 8"/>
</dbReference>
<dbReference type="InterPro" id="IPR041577">
    <property type="entry name" value="RT_RNaseH_2"/>
</dbReference>
<dbReference type="InParanoid" id="A0A5E4G9F5"/>
<name>A0A5E4G9F5_PRUDU</name>
<dbReference type="GO" id="GO:0003824">
    <property type="term" value="F:catalytic activity"/>
    <property type="evidence" value="ECO:0007669"/>
    <property type="project" value="UniProtKB-KW"/>
</dbReference>